<evidence type="ECO:0000256" key="3">
    <source>
        <dbReference type="ARBA" id="ARBA00022801"/>
    </source>
</evidence>
<dbReference type="InterPro" id="IPR045090">
    <property type="entry name" value="Pept_M3A_M3B"/>
</dbReference>
<feature type="domain" description="Peptidase M3A/M3B catalytic" evidence="7">
    <location>
        <begin position="204"/>
        <end position="584"/>
    </location>
</feature>
<evidence type="ECO:0000259" key="8">
    <source>
        <dbReference type="Pfam" id="PF08439"/>
    </source>
</evidence>
<evidence type="ECO:0000256" key="4">
    <source>
        <dbReference type="ARBA" id="ARBA00022833"/>
    </source>
</evidence>
<sequence>MVQQLTREQIPIEERWELADLYPTPADWEAERQAVLAELPRLEGMRGTLRQGAQQILAVLTLADEIDQRVEKLFAYALLARDQDTRDPEAVQRYEQAMSLAVAASRAAAWIAPELLTFTDDELRSFLEQEPGLAPFRREIEQTIRMRPHTRSAEVEELLAETAELARAPSNAFTFLDNADIRYGVVVDEDGTEIELTKGRYLLLLERRNRQVRQQAYEVFHAPYLAHRHTLGALLAGSTQADVFYARARRYESALQAALYPNAIPLEVYTTLIELVRQHAPLLQRYLRLRKQALGLDELRAFDLYVPLVERPERTYTYAEARDLVLAAVQPLGPEYTEPLRQGLHSRWVDVHETPGKRSGGYSLGVYGVHPYILLNWNGTLREVFVLAHEVGHAMHSYFSSRAQPHPTSQYTIFVAEVASTFNERLLTAHLLDITGDPRERAALVNDALETFRTTLWRQTLFAEFELLTHQAVERGEGLSPDWMTREYGRLLGEYYGPDLVVDEQVAHEWSRVPHFHRGFYVFQYATGLVAATALARAVLSGDEDARRRYLAFLAAGSSKDSLDLLRDAGVDLTKPEPYLAAFATVEQDLDTLEAALRELGLIPRDEPSR</sequence>
<evidence type="ECO:0000256" key="5">
    <source>
        <dbReference type="ARBA" id="ARBA00023049"/>
    </source>
</evidence>
<dbReference type="PANTHER" id="PTHR11804:SF84">
    <property type="entry name" value="SACCHAROLYSIN"/>
    <property type="match status" value="1"/>
</dbReference>
<dbReference type="InterPro" id="IPR042088">
    <property type="entry name" value="OligoPept_F_C"/>
</dbReference>
<evidence type="ECO:0000256" key="6">
    <source>
        <dbReference type="RuleBase" id="RU368091"/>
    </source>
</evidence>
<dbReference type="SUPFAM" id="SSF55486">
    <property type="entry name" value="Metalloproteases ('zincins'), catalytic domain"/>
    <property type="match status" value="1"/>
</dbReference>
<dbReference type="InterPro" id="IPR013647">
    <property type="entry name" value="OligopepF_N_dom"/>
</dbReference>
<dbReference type="EMBL" id="DSID01000139">
    <property type="protein sequence ID" value="HEX69959.1"/>
    <property type="molecule type" value="Genomic_DNA"/>
</dbReference>
<keyword evidence="5 6" id="KW-0482">Metalloprotease</keyword>
<dbReference type="InterPro" id="IPR004438">
    <property type="entry name" value="Peptidase_M3B"/>
</dbReference>
<keyword evidence="3 6" id="KW-0378">Hydrolase</keyword>
<evidence type="ECO:0000256" key="1">
    <source>
        <dbReference type="ARBA" id="ARBA00022670"/>
    </source>
</evidence>
<dbReference type="EC" id="3.4.24.-" evidence="6"/>
<protein>
    <recommendedName>
        <fullName evidence="6">Oligopeptidase F</fullName>
        <ecNumber evidence="6">3.4.24.-</ecNumber>
    </recommendedName>
</protein>
<comment type="similarity">
    <text evidence="6">Belongs to the peptidase M3B family.</text>
</comment>
<dbReference type="Pfam" id="PF01432">
    <property type="entry name" value="Peptidase_M3"/>
    <property type="match status" value="1"/>
</dbReference>
<comment type="function">
    <text evidence="6">Has oligopeptidase activity and degrades a variety of small bioactive peptides.</text>
</comment>
<dbReference type="Gene3D" id="1.20.140.70">
    <property type="entry name" value="Oligopeptidase f, N-terminal domain"/>
    <property type="match status" value="1"/>
</dbReference>
<keyword evidence="4 6" id="KW-0862">Zinc</keyword>
<evidence type="ECO:0000313" key="9">
    <source>
        <dbReference type="EMBL" id="HEX69959.1"/>
    </source>
</evidence>
<dbReference type="GO" id="GO:0046872">
    <property type="term" value="F:metal ion binding"/>
    <property type="evidence" value="ECO:0007669"/>
    <property type="project" value="UniProtKB-UniRule"/>
</dbReference>
<comment type="cofactor">
    <cofactor evidence="6">
        <name>Zn(2+)</name>
        <dbReference type="ChEBI" id="CHEBI:29105"/>
    </cofactor>
    <text evidence="6">Binds 1 zinc ion.</text>
</comment>
<keyword evidence="1 6" id="KW-0645">Protease</keyword>
<organism evidence="9">
    <name type="scientific">Thermorudis sp</name>
    <dbReference type="NCBI Taxonomy" id="1969470"/>
    <lineage>
        <taxon>Bacteria</taxon>
        <taxon>Pseudomonadati</taxon>
        <taxon>Thermomicrobiota</taxon>
        <taxon>Thermomicrobia</taxon>
        <taxon>Thermomicrobia incertae sedis</taxon>
        <taxon>Thermorudis</taxon>
    </lineage>
</organism>
<dbReference type="InterPro" id="IPR001567">
    <property type="entry name" value="Pept_M3A_M3B_dom"/>
</dbReference>
<dbReference type="Pfam" id="PF08439">
    <property type="entry name" value="Peptidase_M3_N"/>
    <property type="match status" value="1"/>
</dbReference>
<dbReference type="Gene3D" id="1.10.1370.20">
    <property type="entry name" value="Oligoendopeptidase f, C-terminal domain"/>
    <property type="match status" value="1"/>
</dbReference>
<dbReference type="PANTHER" id="PTHR11804">
    <property type="entry name" value="PROTEASE M3 THIMET OLIGOPEPTIDASE-RELATED"/>
    <property type="match status" value="1"/>
</dbReference>
<evidence type="ECO:0000256" key="2">
    <source>
        <dbReference type="ARBA" id="ARBA00022723"/>
    </source>
</evidence>
<evidence type="ECO:0000259" key="7">
    <source>
        <dbReference type="Pfam" id="PF01432"/>
    </source>
</evidence>
<dbReference type="NCBIfam" id="TIGR00181">
    <property type="entry name" value="pepF"/>
    <property type="match status" value="1"/>
</dbReference>
<keyword evidence="2 6" id="KW-0479">Metal-binding</keyword>
<dbReference type="CDD" id="cd09608">
    <property type="entry name" value="M3B_PepF"/>
    <property type="match status" value="1"/>
</dbReference>
<comment type="caution">
    <text evidence="9">The sequence shown here is derived from an EMBL/GenBank/DDBJ whole genome shotgun (WGS) entry which is preliminary data.</text>
</comment>
<dbReference type="AlphaFoldDB" id="A0A7C3ALU1"/>
<accession>A0A7C3ALU1</accession>
<name>A0A7C3ALU1_9BACT</name>
<dbReference type="GO" id="GO:0004222">
    <property type="term" value="F:metalloendopeptidase activity"/>
    <property type="evidence" value="ECO:0007669"/>
    <property type="project" value="UniProtKB-UniRule"/>
</dbReference>
<feature type="domain" description="Oligopeptidase F N-terminal" evidence="8">
    <location>
        <begin position="114"/>
        <end position="183"/>
    </location>
</feature>
<dbReference type="Gene3D" id="1.10.287.830">
    <property type="entry name" value="putative peptidase helix hairpin domain like"/>
    <property type="match status" value="1"/>
</dbReference>
<dbReference type="GO" id="GO:0006518">
    <property type="term" value="P:peptide metabolic process"/>
    <property type="evidence" value="ECO:0007669"/>
    <property type="project" value="TreeGrafter"/>
</dbReference>
<dbReference type="GO" id="GO:0006508">
    <property type="term" value="P:proteolysis"/>
    <property type="evidence" value="ECO:0007669"/>
    <property type="project" value="UniProtKB-KW"/>
</dbReference>
<gene>
    <name evidence="9" type="primary">pepF</name>
    <name evidence="9" type="ORF">ENP13_01770</name>
</gene>
<proteinExistence type="inferred from homology"/>
<reference evidence="9" key="1">
    <citation type="journal article" date="2020" name="mSystems">
        <title>Genome- and Community-Level Interaction Insights into Carbon Utilization and Element Cycling Functions of Hydrothermarchaeota in Hydrothermal Sediment.</title>
        <authorList>
            <person name="Zhou Z."/>
            <person name="Liu Y."/>
            <person name="Xu W."/>
            <person name="Pan J."/>
            <person name="Luo Z.H."/>
            <person name="Li M."/>
        </authorList>
    </citation>
    <scope>NUCLEOTIDE SEQUENCE [LARGE SCALE GENOMIC DNA]</scope>
    <source>
        <strain evidence="9">SpSt-192</strain>
    </source>
</reference>